<sequence length="235" mass="26273">MALRMNLYGCQISAIHEAVGSKSDTLLEAASAQVADTLNEESARAKAIAWLETLIQTGHPLNSARPQPSVPEDGSLLVSHVETEIHVFALHCLIQGIQRDDWLDLSGQSSHWHHSAISALYNDLAACGFTKSTECPMELFRCLESLNHGTPLFGDDFRTDWSYYSLLPTNEVVGFIQALKVAVEFKRSIPDFIPEHLRETMVISLTDEAREFVTELSGWLRQIADSGQDAYILWW</sequence>
<protein>
    <submittedName>
        <fullName evidence="1">Uncharacterized protein</fullName>
    </submittedName>
</protein>
<name>A0A517ZHE3_9PLAN</name>
<accession>A0A517ZHE3</accession>
<dbReference type="RefSeq" id="WP_145373898.1">
    <property type="nucleotide sequence ID" value="NZ_CP036276.1"/>
</dbReference>
<reference evidence="1 2" key="1">
    <citation type="submission" date="2019-02" db="EMBL/GenBank/DDBJ databases">
        <title>Deep-cultivation of Planctomycetes and their phenomic and genomic characterization uncovers novel biology.</title>
        <authorList>
            <person name="Wiegand S."/>
            <person name="Jogler M."/>
            <person name="Boedeker C."/>
            <person name="Pinto D."/>
            <person name="Vollmers J."/>
            <person name="Rivas-Marin E."/>
            <person name="Kohn T."/>
            <person name="Peeters S.H."/>
            <person name="Heuer A."/>
            <person name="Rast P."/>
            <person name="Oberbeckmann S."/>
            <person name="Bunk B."/>
            <person name="Jeske O."/>
            <person name="Meyerdierks A."/>
            <person name="Storesund J.E."/>
            <person name="Kallscheuer N."/>
            <person name="Luecker S."/>
            <person name="Lage O.M."/>
            <person name="Pohl T."/>
            <person name="Merkel B.J."/>
            <person name="Hornburger P."/>
            <person name="Mueller R.-W."/>
            <person name="Bruemmer F."/>
            <person name="Labrenz M."/>
            <person name="Spormann A.M."/>
            <person name="Op den Camp H."/>
            <person name="Overmann J."/>
            <person name="Amann R."/>
            <person name="Jetten M.S.M."/>
            <person name="Mascher T."/>
            <person name="Medema M.H."/>
            <person name="Devos D.P."/>
            <person name="Kaster A.-K."/>
            <person name="Ovreas L."/>
            <person name="Rohde M."/>
            <person name="Galperin M.Y."/>
            <person name="Jogler C."/>
        </authorList>
    </citation>
    <scope>NUCLEOTIDE SEQUENCE [LARGE SCALE GENOMIC DNA]</scope>
    <source>
        <strain evidence="1 2">Mal52</strain>
    </source>
</reference>
<organism evidence="1 2">
    <name type="scientific">Symmachiella dynata</name>
    <dbReference type="NCBI Taxonomy" id="2527995"/>
    <lineage>
        <taxon>Bacteria</taxon>
        <taxon>Pseudomonadati</taxon>
        <taxon>Planctomycetota</taxon>
        <taxon>Planctomycetia</taxon>
        <taxon>Planctomycetales</taxon>
        <taxon>Planctomycetaceae</taxon>
        <taxon>Symmachiella</taxon>
    </lineage>
</organism>
<dbReference type="KEGG" id="sdyn:Mal52_03580"/>
<dbReference type="AlphaFoldDB" id="A0A517ZHE3"/>
<keyword evidence="2" id="KW-1185">Reference proteome</keyword>
<gene>
    <name evidence="1" type="ORF">Mal52_03580</name>
</gene>
<dbReference type="Proteomes" id="UP000319383">
    <property type="component" value="Chromosome"/>
</dbReference>
<evidence type="ECO:0000313" key="2">
    <source>
        <dbReference type="Proteomes" id="UP000319383"/>
    </source>
</evidence>
<proteinExistence type="predicted"/>
<evidence type="ECO:0000313" key="1">
    <source>
        <dbReference type="EMBL" id="QDU41903.1"/>
    </source>
</evidence>
<dbReference type="EMBL" id="CP036276">
    <property type="protein sequence ID" value="QDU41903.1"/>
    <property type="molecule type" value="Genomic_DNA"/>
</dbReference>